<dbReference type="EMBL" id="SRYZ01000044">
    <property type="protein sequence ID" value="TGY01485.1"/>
    <property type="molecule type" value="Genomic_DNA"/>
</dbReference>
<keyword evidence="2" id="KW-1185">Reference proteome</keyword>
<dbReference type="PANTHER" id="PTHR36455">
    <property type="match status" value="1"/>
</dbReference>
<comment type="caution">
    <text evidence="1">The sequence shown here is derived from an EMBL/GenBank/DDBJ whole genome shotgun (WGS) entry which is preliminary data.</text>
</comment>
<reference evidence="1 2" key="1">
    <citation type="submission" date="2019-04" db="EMBL/GenBank/DDBJ databases">
        <title>Microbes associate with the intestines of laboratory mice.</title>
        <authorList>
            <person name="Navarre W."/>
            <person name="Wong E."/>
            <person name="Huang K."/>
            <person name="Tropini C."/>
            <person name="Ng K."/>
            <person name="Yu B."/>
        </authorList>
    </citation>
    <scope>NUCLEOTIDE SEQUENCE [LARGE SCALE GENOMIC DNA]</scope>
    <source>
        <strain evidence="1 2">NM69_E16B</strain>
    </source>
</reference>
<proteinExistence type="predicted"/>
<dbReference type="AlphaFoldDB" id="A0A4S2AKU3"/>
<name>A0A4S2AKU3_9BACE</name>
<dbReference type="PANTHER" id="PTHR36455:SF1">
    <property type="entry name" value="BLR8292 PROTEIN"/>
    <property type="match status" value="1"/>
</dbReference>
<evidence type="ECO:0000313" key="2">
    <source>
        <dbReference type="Proteomes" id="UP000310532"/>
    </source>
</evidence>
<protein>
    <submittedName>
        <fullName evidence="1">IS66 family insertion sequence element accessory protein TnpB</fullName>
    </submittedName>
</protein>
<accession>A0A4S2AKU3</accession>
<evidence type="ECO:0000313" key="1">
    <source>
        <dbReference type="EMBL" id="TGY01485.1"/>
    </source>
</evidence>
<sequence length="117" mass="13857">MKGTVLGLIKDMKYYFCQESVNMRKGIEGLCGVIRGSLLRDPFSMEVFVFLSRDRKLLKILRWNDGTFVLYTVKLYNRKRVNPSYHTESESYKMNWNDFWNLISNRKNCLNGLEKGE</sequence>
<dbReference type="InterPro" id="IPR008878">
    <property type="entry name" value="Transposase_IS66_Orf2"/>
</dbReference>
<dbReference type="Pfam" id="PF05717">
    <property type="entry name" value="TnpB_IS66"/>
    <property type="match status" value="1"/>
</dbReference>
<dbReference type="NCBIfam" id="NF033819">
    <property type="entry name" value="IS66_TnpB"/>
    <property type="match status" value="1"/>
</dbReference>
<gene>
    <name evidence="1" type="primary">tnpB</name>
    <name evidence="1" type="ORF">E5355_15070</name>
</gene>
<organism evidence="1 2">
    <name type="scientific">Bacteroides muris</name>
    <name type="common">ex Afrizal et al. 2022</name>
    <dbReference type="NCBI Taxonomy" id="2516960"/>
    <lineage>
        <taxon>Bacteria</taxon>
        <taxon>Pseudomonadati</taxon>
        <taxon>Bacteroidota</taxon>
        <taxon>Bacteroidia</taxon>
        <taxon>Bacteroidales</taxon>
        <taxon>Bacteroidaceae</taxon>
        <taxon>Bacteroides</taxon>
    </lineage>
</organism>
<dbReference type="Proteomes" id="UP000310532">
    <property type="component" value="Unassembled WGS sequence"/>
</dbReference>